<dbReference type="GO" id="GO:0009307">
    <property type="term" value="P:DNA restriction-modification system"/>
    <property type="evidence" value="ECO:0007669"/>
    <property type="project" value="UniProtKB-KW"/>
</dbReference>
<accession>X1NMF4</accession>
<dbReference type="GO" id="GO:0003677">
    <property type="term" value="F:DNA binding"/>
    <property type="evidence" value="ECO:0007669"/>
    <property type="project" value="UniProtKB-KW"/>
</dbReference>
<evidence type="ECO:0000256" key="1">
    <source>
        <dbReference type="ARBA" id="ARBA00022747"/>
    </source>
</evidence>
<organism evidence="3">
    <name type="scientific">marine sediment metagenome</name>
    <dbReference type="NCBI Taxonomy" id="412755"/>
    <lineage>
        <taxon>unclassified sequences</taxon>
        <taxon>metagenomes</taxon>
        <taxon>ecological metagenomes</taxon>
    </lineage>
</organism>
<evidence type="ECO:0000313" key="3">
    <source>
        <dbReference type="EMBL" id="GAI45197.1"/>
    </source>
</evidence>
<keyword evidence="2" id="KW-0238">DNA-binding</keyword>
<feature type="non-terminal residue" evidence="3">
    <location>
        <position position="1"/>
    </location>
</feature>
<dbReference type="InterPro" id="IPR044946">
    <property type="entry name" value="Restrct_endonuc_typeI_TRD_sf"/>
</dbReference>
<name>X1NMF4_9ZZZZ</name>
<gene>
    <name evidence="3" type="ORF">S06H3_43302</name>
</gene>
<reference evidence="3" key="1">
    <citation type="journal article" date="2014" name="Front. Microbiol.">
        <title>High frequency of phylogenetically diverse reductive dehalogenase-homologous genes in deep subseafloor sedimentary metagenomes.</title>
        <authorList>
            <person name="Kawai M."/>
            <person name="Futagami T."/>
            <person name="Toyoda A."/>
            <person name="Takaki Y."/>
            <person name="Nishi S."/>
            <person name="Hori S."/>
            <person name="Arai W."/>
            <person name="Tsubouchi T."/>
            <person name="Morono Y."/>
            <person name="Uchiyama I."/>
            <person name="Ito T."/>
            <person name="Fujiyama A."/>
            <person name="Inagaki F."/>
            <person name="Takami H."/>
        </authorList>
    </citation>
    <scope>NUCLEOTIDE SEQUENCE</scope>
    <source>
        <strain evidence="3">Expedition CK06-06</strain>
    </source>
</reference>
<dbReference type="EMBL" id="BARV01026849">
    <property type="protein sequence ID" value="GAI45197.1"/>
    <property type="molecule type" value="Genomic_DNA"/>
</dbReference>
<protein>
    <recommendedName>
        <fullName evidence="4">Type I restriction modification DNA specificity domain-containing protein</fullName>
    </recommendedName>
</protein>
<comment type="caution">
    <text evidence="3">The sequence shown here is derived from an EMBL/GenBank/DDBJ whole genome shotgun (WGS) entry which is preliminary data.</text>
</comment>
<sequence length="211" mass="24223">AEYWEPKYDEIENLIKNYNSACDYLPKLVNISKEKIIPAEDKTYNYIELADINPLIGSVNQIQKISGANLPSRARMKIKKGNILMSSVEGSIDKIALVDFEKENLVASTGFFVFREKELNKETILVLLKLLSKIYLKREAQGTILTAIPYDSLNRLILPKIDRSIQSQISQLIQQSFQAREHSKKLLEIAKRAVEIYIEKNEKEGLNHIKE</sequence>
<dbReference type="AlphaFoldDB" id="X1NMF4"/>
<dbReference type="Gene3D" id="3.90.220.20">
    <property type="entry name" value="DNA methylase specificity domains"/>
    <property type="match status" value="1"/>
</dbReference>
<keyword evidence="1" id="KW-0680">Restriction system</keyword>
<evidence type="ECO:0008006" key="4">
    <source>
        <dbReference type="Google" id="ProtNLM"/>
    </source>
</evidence>
<proteinExistence type="predicted"/>
<dbReference type="SUPFAM" id="SSF116734">
    <property type="entry name" value="DNA methylase specificity domain"/>
    <property type="match status" value="1"/>
</dbReference>
<evidence type="ECO:0000256" key="2">
    <source>
        <dbReference type="ARBA" id="ARBA00023125"/>
    </source>
</evidence>